<dbReference type="Gene3D" id="3.30.40.10">
    <property type="entry name" value="Zinc/RING finger domain, C3HC4 (zinc finger)"/>
    <property type="match status" value="1"/>
</dbReference>
<dbReference type="GO" id="GO:0005164">
    <property type="term" value="F:tumor necrosis factor receptor binding"/>
    <property type="evidence" value="ECO:0007669"/>
    <property type="project" value="TreeGrafter"/>
</dbReference>
<organism evidence="7 8">
    <name type="scientific">Rhipicephalus sanguineus</name>
    <name type="common">Brown dog tick</name>
    <name type="synonym">Ixodes sanguineus</name>
    <dbReference type="NCBI Taxonomy" id="34632"/>
    <lineage>
        <taxon>Eukaryota</taxon>
        <taxon>Metazoa</taxon>
        <taxon>Ecdysozoa</taxon>
        <taxon>Arthropoda</taxon>
        <taxon>Chelicerata</taxon>
        <taxon>Arachnida</taxon>
        <taxon>Acari</taxon>
        <taxon>Parasitiformes</taxon>
        <taxon>Ixodida</taxon>
        <taxon>Ixodoidea</taxon>
        <taxon>Ixodidae</taxon>
        <taxon>Rhipicephalinae</taxon>
        <taxon>Rhipicephalus</taxon>
        <taxon>Rhipicephalus</taxon>
    </lineage>
</organism>
<name>A0A9D4QCT3_RHISA</name>
<dbReference type="Proteomes" id="UP000821837">
    <property type="component" value="Chromosome 10"/>
</dbReference>
<sequence length="416" mass="46540">MPDHGERQALHRLCDSVSGANWRPTRFEDELTLSRYACCLCHVVPSTTVVLPCSHALCEQCLTGCAVQDTGSVCPVDTEPFCEDECQRWQLPAKKKQNLKAHCWNEADGCEFVDTIEAVLLHYDRECTFHALQCPRCEQRILRTDIAAHYVTGCSQNASCASSEEPNGQDSSPNSFDLSAMLDKLSTLQRQMNEVLESRRTSDSAPSLDISSAVSGFENSLECGLKVLEANICTTVASQLNAGLEELKALIRDPCSDRLSTVQSQVNELVEQSRAHDASQFQELLRALRDSECELKRHADRVEASLSSRLADAQRSLQRSIDSLQENFESFGSERLLAVATSREGNWSSSWSMEKRFILRKLESFATESTRTLELLRQQVNRHDDKPWVSTVLGSHGGICRSMSSSDTKSRPLWHF</sequence>
<dbReference type="PROSITE" id="PS50089">
    <property type="entry name" value="ZF_RING_2"/>
    <property type="match status" value="1"/>
</dbReference>
<feature type="domain" description="RING-type" evidence="5">
    <location>
        <begin position="38"/>
        <end position="78"/>
    </location>
</feature>
<dbReference type="CDD" id="cd16449">
    <property type="entry name" value="RING-HC"/>
    <property type="match status" value="1"/>
</dbReference>
<feature type="domain" description="TRAF-type" evidence="6">
    <location>
        <begin position="122"/>
        <end position="154"/>
    </location>
</feature>
<evidence type="ECO:0000313" key="7">
    <source>
        <dbReference type="EMBL" id="KAH7975606.1"/>
    </source>
</evidence>
<dbReference type="InterPro" id="IPR017907">
    <property type="entry name" value="Znf_RING_CS"/>
</dbReference>
<dbReference type="AlphaFoldDB" id="A0A9D4QCT3"/>
<keyword evidence="8" id="KW-1185">Reference proteome</keyword>
<dbReference type="GO" id="GO:0043122">
    <property type="term" value="P:regulation of canonical NF-kappaB signal transduction"/>
    <property type="evidence" value="ECO:0007669"/>
    <property type="project" value="TreeGrafter"/>
</dbReference>
<evidence type="ECO:0000256" key="1">
    <source>
        <dbReference type="ARBA" id="ARBA00022723"/>
    </source>
</evidence>
<evidence type="ECO:0000256" key="2">
    <source>
        <dbReference type="ARBA" id="ARBA00022771"/>
    </source>
</evidence>
<evidence type="ECO:0000259" key="5">
    <source>
        <dbReference type="PROSITE" id="PS50089"/>
    </source>
</evidence>
<reference evidence="7" key="2">
    <citation type="submission" date="2021-09" db="EMBL/GenBank/DDBJ databases">
        <authorList>
            <person name="Jia N."/>
            <person name="Wang J."/>
            <person name="Shi W."/>
            <person name="Du L."/>
            <person name="Sun Y."/>
            <person name="Zhan W."/>
            <person name="Jiang J."/>
            <person name="Wang Q."/>
            <person name="Zhang B."/>
            <person name="Ji P."/>
            <person name="Sakyi L.B."/>
            <person name="Cui X."/>
            <person name="Yuan T."/>
            <person name="Jiang B."/>
            <person name="Yang W."/>
            <person name="Lam T.T.-Y."/>
            <person name="Chang Q."/>
            <person name="Ding S."/>
            <person name="Wang X."/>
            <person name="Zhu J."/>
            <person name="Ruan X."/>
            <person name="Zhao L."/>
            <person name="Wei J."/>
            <person name="Que T."/>
            <person name="Du C."/>
            <person name="Cheng J."/>
            <person name="Dai P."/>
            <person name="Han X."/>
            <person name="Huang E."/>
            <person name="Gao Y."/>
            <person name="Liu J."/>
            <person name="Shao H."/>
            <person name="Ye R."/>
            <person name="Li L."/>
            <person name="Wei W."/>
            <person name="Wang X."/>
            <person name="Wang C."/>
            <person name="Huo Q."/>
            <person name="Li W."/>
            <person name="Guo W."/>
            <person name="Chen H."/>
            <person name="Chen S."/>
            <person name="Zhou L."/>
            <person name="Zhou L."/>
            <person name="Ni X."/>
            <person name="Tian J."/>
            <person name="Zhou Y."/>
            <person name="Sheng Y."/>
            <person name="Liu T."/>
            <person name="Pan Y."/>
            <person name="Xia L."/>
            <person name="Li J."/>
            <person name="Zhao F."/>
            <person name="Cao W."/>
        </authorList>
    </citation>
    <scope>NUCLEOTIDE SEQUENCE</scope>
    <source>
        <strain evidence="7">Rsan-2018</strain>
        <tissue evidence="7">Larvae</tissue>
    </source>
</reference>
<evidence type="ECO:0000313" key="8">
    <source>
        <dbReference type="Proteomes" id="UP000821837"/>
    </source>
</evidence>
<dbReference type="PANTHER" id="PTHR10131:SF138">
    <property type="entry name" value="RE66324P"/>
    <property type="match status" value="1"/>
</dbReference>
<dbReference type="PROSITE" id="PS50145">
    <property type="entry name" value="ZF_TRAF"/>
    <property type="match status" value="1"/>
</dbReference>
<keyword evidence="2 4" id="KW-0863">Zinc-finger</keyword>
<gene>
    <name evidence="7" type="ORF">HPB52_003699</name>
</gene>
<protein>
    <submittedName>
        <fullName evidence="7">Uncharacterized protein</fullName>
    </submittedName>
</protein>
<evidence type="ECO:0000259" key="6">
    <source>
        <dbReference type="PROSITE" id="PS50145"/>
    </source>
</evidence>
<evidence type="ECO:0000256" key="4">
    <source>
        <dbReference type="PROSITE-ProRule" id="PRU00207"/>
    </source>
</evidence>
<keyword evidence="1 4" id="KW-0479">Metal-binding</keyword>
<reference evidence="7" key="1">
    <citation type="journal article" date="2020" name="Cell">
        <title>Large-Scale Comparative Analyses of Tick Genomes Elucidate Their Genetic Diversity and Vector Capacities.</title>
        <authorList>
            <consortium name="Tick Genome and Microbiome Consortium (TIGMIC)"/>
            <person name="Jia N."/>
            <person name="Wang J."/>
            <person name="Shi W."/>
            <person name="Du L."/>
            <person name="Sun Y."/>
            <person name="Zhan W."/>
            <person name="Jiang J.F."/>
            <person name="Wang Q."/>
            <person name="Zhang B."/>
            <person name="Ji P."/>
            <person name="Bell-Sakyi L."/>
            <person name="Cui X.M."/>
            <person name="Yuan T.T."/>
            <person name="Jiang B.G."/>
            <person name="Yang W.F."/>
            <person name="Lam T.T."/>
            <person name="Chang Q.C."/>
            <person name="Ding S.J."/>
            <person name="Wang X.J."/>
            <person name="Zhu J.G."/>
            <person name="Ruan X.D."/>
            <person name="Zhao L."/>
            <person name="Wei J.T."/>
            <person name="Ye R.Z."/>
            <person name="Que T.C."/>
            <person name="Du C.H."/>
            <person name="Zhou Y.H."/>
            <person name="Cheng J.X."/>
            <person name="Dai P.F."/>
            <person name="Guo W.B."/>
            <person name="Han X.H."/>
            <person name="Huang E.J."/>
            <person name="Li L.F."/>
            <person name="Wei W."/>
            <person name="Gao Y.C."/>
            <person name="Liu J.Z."/>
            <person name="Shao H.Z."/>
            <person name="Wang X."/>
            <person name="Wang C.C."/>
            <person name="Yang T.C."/>
            <person name="Huo Q.B."/>
            <person name="Li W."/>
            <person name="Chen H.Y."/>
            <person name="Chen S.E."/>
            <person name="Zhou L.G."/>
            <person name="Ni X.B."/>
            <person name="Tian J.H."/>
            <person name="Sheng Y."/>
            <person name="Liu T."/>
            <person name="Pan Y.S."/>
            <person name="Xia L.Y."/>
            <person name="Li J."/>
            <person name="Zhao F."/>
            <person name="Cao W.C."/>
        </authorList>
    </citation>
    <scope>NUCLEOTIDE SEQUENCE</scope>
    <source>
        <strain evidence="7">Rsan-2018</strain>
    </source>
</reference>
<keyword evidence="3 4" id="KW-0862">Zinc</keyword>
<dbReference type="SUPFAM" id="SSF49599">
    <property type="entry name" value="TRAF domain-like"/>
    <property type="match status" value="1"/>
</dbReference>
<feature type="zinc finger region" description="TRAF-type" evidence="4">
    <location>
        <begin position="122"/>
        <end position="154"/>
    </location>
</feature>
<dbReference type="VEuPathDB" id="VectorBase:RSAN_030647"/>
<dbReference type="InterPro" id="IPR013083">
    <property type="entry name" value="Znf_RING/FYVE/PHD"/>
</dbReference>
<accession>A0A9D4QCT3</accession>
<dbReference type="PANTHER" id="PTHR10131">
    <property type="entry name" value="TNF RECEPTOR ASSOCIATED FACTOR"/>
    <property type="match status" value="1"/>
</dbReference>
<evidence type="ECO:0000256" key="3">
    <source>
        <dbReference type="ARBA" id="ARBA00022833"/>
    </source>
</evidence>
<dbReference type="GO" id="GO:0009898">
    <property type="term" value="C:cytoplasmic side of plasma membrane"/>
    <property type="evidence" value="ECO:0007669"/>
    <property type="project" value="TreeGrafter"/>
</dbReference>
<dbReference type="EMBL" id="JABSTV010001246">
    <property type="protein sequence ID" value="KAH7975606.1"/>
    <property type="molecule type" value="Genomic_DNA"/>
</dbReference>
<dbReference type="GO" id="GO:0008270">
    <property type="term" value="F:zinc ion binding"/>
    <property type="evidence" value="ECO:0007669"/>
    <property type="project" value="UniProtKB-KW"/>
</dbReference>
<proteinExistence type="predicted"/>
<dbReference type="PROSITE" id="PS00518">
    <property type="entry name" value="ZF_RING_1"/>
    <property type="match status" value="1"/>
</dbReference>
<dbReference type="InterPro" id="IPR001841">
    <property type="entry name" value="Znf_RING"/>
</dbReference>
<dbReference type="InterPro" id="IPR001293">
    <property type="entry name" value="Znf_TRAF"/>
</dbReference>
<comment type="caution">
    <text evidence="7">The sequence shown here is derived from an EMBL/GenBank/DDBJ whole genome shotgun (WGS) entry which is preliminary data.</text>
</comment>